<accession>X0XV72</accession>
<comment type="caution">
    <text evidence="1">The sequence shown here is derived from an EMBL/GenBank/DDBJ whole genome shotgun (WGS) entry which is preliminary data.</text>
</comment>
<evidence type="ECO:0008006" key="2">
    <source>
        <dbReference type="Google" id="ProtNLM"/>
    </source>
</evidence>
<dbReference type="SUPFAM" id="SSF48557">
    <property type="entry name" value="L-aspartase-like"/>
    <property type="match status" value="1"/>
</dbReference>
<reference evidence="1" key="1">
    <citation type="journal article" date="2014" name="Front. Microbiol.">
        <title>High frequency of phylogenetically diverse reductive dehalogenase-homologous genes in deep subseafloor sedimentary metagenomes.</title>
        <authorList>
            <person name="Kawai M."/>
            <person name="Futagami T."/>
            <person name="Toyoda A."/>
            <person name="Takaki Y."/>
            <person name="Nishi S."/>
            <person name="Hori S."/>
            <person name="Arai W."/>
            <person name="Tsubouchi T."/>
            <person name="Morono Y."/>
            <person name="Uchiyama I."/>
            <person name="Ito T."/>
            <person name="Fujiyama A."/>
            <person name="Inagaki F."/>
            <person name="Takami H."/>
        </authorList>
    </citation>
    <scope>NUCLEOTIDE SEQUENCE</scope>
    <source>
        <strain evidence="1">Expedition CK06-06</strain>
    </source>
</reference>
<sequence length="82" mass="9083">MRAVVAVELVTAAQAVDLRQSGPERLGRGTAAAYRQIRSRVRFLEHDRPLTPDIEAVADLIRSGSIMAEVREALEQEEGRAR</sequence>
<organism evidence="1">
    <name type="scientific">marine sediment metagenome</name>
    <dbReference type="NCBI Taxonomy" id="412755"/>
    <lineage>
        <taxon>unclassified sequences</taxon>
        <taxon>metagenomes</taxon>
        <taxon>ecological metagenomes</taxon>
    </lineage>
</organism>
<dbReference type="InterPro" id="IPR008948">
    <property type="entry name" value="L-Aspartase-like"/>
</dbReference>
<dbReference type="GO" id="GO:0003824">
    <property type="term" value="F:catalytic activity"/>
    <property type="evidence" value="ECO:0007669"/>
    <property type="project" value="InterPro"/>
</dbReference>
<dbReference type="AlphaFoldDB" id="X0XV72"/>
<dbReference type="EMBL" id="BARS01051628">
    <property type="protein sequence ID" value="GAG47219.1"/>
    <property type="molecule type" value="Genomic_DNA"/>
</dbReference>
<protein>
    <recommendedName>
        <fullName evidence="2">Histidine ammonia-lyase</fullName>
    </recommendedName>
</protein>
<name>X0XV72_9ZZZZ</name>
<proteinExistence type="predicted"/>
<dbReference type="Gene3D" id="1.20.200.10">
    <property type="entry name" value="Fumarase/aspartase (Central domain)"/>
    <property type="match status" value="1"/>
</dbReference>
<evidence type="ECO:0000313" key="1">
    <source>
        <dbReference type="EMBL" id="GAG47219.1"/>
    </source>
</evidence>
<gene>
    <name evidence="1" type="ORF">S01H1_76863</name>
</gene>